<organism evidence="2">
    <name type="scientific">Anthurium amnicola</name>
    <dbReference type="NCBI Taxonomy" id="1678845"/>
    <lineage>
        <taxon>Eukaryota</taxon>
        <taxon>Viridiplantae</taxon>
        <taxon>Streptophyta</taxon>
        <taxon>Embryophyta</taxon>
        <taxon>Tracheophyta</taxon>
        <taxon>Spermatophyta</taxon>
        <taxon>Magnoliopsida</taxon>
        <taxon>Liliopsida</taxon>
        <taxon>Araceae</taxon>
        <taxon>Pothoideae</taxon>
        <taxon>Potheae</taxon>
        <taxon>Anthurium</taxon>
    </lineage>
</organism>
<dbReference type="EMBL" id="GDJX01019004">
    <property type="protein sequence ID" value="JAT48932.1"/>
    <property type="molecule type" value="Transcribed_RNA"/>
</dbReference>
<proteinExistence type="predicted"/>
<reference evidence="2" key="1">
    <citation type="submission" date="2015-07" db="EMBL/GenBank/DDBJ databases">
        <title>Transcriptome Assembly of Anthurium amnicola.</title>
        <authorList>
            <person name="Suzuki J."/>
        </authorList>
    </citation>
    <scope>NUCLEOTIDE SEQUENCE</scope>
</reference>
<gene>
    <name evidence="2" type="ORF">g.15148</name>
</gene>
<dbReference type="AlphaFoldDB" id="A0A1D1Y2S7"/>
<evidence type="ECO:0000313" key="2">
    <source>
        <dbReference type="EMBL" id="JAT48932.1"/>
    </source>
</evidence>
<accession>A0A1D1Y2S7</accession>
<sequence length="222" mass="23123">MASAPPEVSPSGRREEFVLRSGVRQGHKRELAFALKARAELQTTPMSRTRSGKVQLPPSAPSRGPTAKRRRKSGASDAPPTTPAALERRPILPAAIASPVAETAVAVDMDSGEMVGGATNAALPTVEVDGSTAMRIESGSVVKIPPTIPMEAGAVPDTAPSIRVDAKPVVEVPQRVQAEAEAVADVVHPIQAEEKPVAEMPRTGQTEAEALEGAIPSIQAEE</sequence>
<evidence type="ECO:0000256" key="1">
    <source>
        <dbReference type="SAM" id="MobiDB-lite"/>
    </source>
</evidence>
<feature type="region of interest" description="Disordered" evidence="1">
    <location>
        <begin position="192"/>
        <end position="222"/>
    </location>
</feature>
<protein>
    <submittedName>
        <fullName evidence="2">Uncharacterized protein</fullName>
    </submittedName>
</protein>
<feature type="region of interest" description="Disordered" evidence="1">
    <location>
        <begin position="1"/>
        <end position="26"/>
    </location>
</feature>
<name>A0A1D1Y2S7_9ARAE</name>
<feature type="region of interest" description="Disordered" evidence="1">
    <location>
        <begin position="39"/>
        <end position="90"/>
    </location>
</feature>
<feature type="non-terminal residue" evidence="2">
    <location>
        <position position="222"/>
    </location>
</feature>